<dbReference type="Proteomes" id="UP000663879">
    <property type="component" value="Unassembled WGS sequence"/>
</dbReference>
<dbReference type="EMBL" id="CAJNOC010009062">
    <property type="protein sequence ID" value="CAF1124360.1"/>
    <property type="molecule type" value="Genomic_DNA"/>
</dbReference>
<comment type="caution">
    <text evidence="1">The sequence shown here is derived from an EMBL/GenBank/DDBJ whole genome shotgun (WGS) entry which is preliminary data.</text>
</comment>
<organism evidence="1 2">
    <name type="scientific">Brachionus calyciflorus</name>
    <dbReference type="NCBI Taxonomy" id="104777"/>
    <lineage>
        <taxon>Eukaryota</taxon>
        <taxon>Metazoa</taxon>
        <taxon>Spiralia</taxon>
        <taxon>Gnathifera</taxon>
        <taxon>Rotifera</taxon>
        <taxon>Eurotatoria</taxon>
        <taxon>Monogononta</taxon>
        <taxon>Pseudotrocha</taxon>
        <taxon>Ploima</taxon>
        <taxon>Brachionidae</taxon>
        <taxon>Brachionus</taxon>
    </lineage>
</organism>
<proteinExistence type="predicted"/>
<evidence type="ECO:0000313" key="2">
    <source>
        <dbReference type="Proteomes" id="UP000663879"/>
    </source>
</evidence>
<gene>
    <name evidence="1" type="ORF">OXX778_LOCUS22188</name>
</gene>
<accession>A0A814QTC6</accession>
<keyword evidence="2" id="KW-1185">Reference proteome</keyword>
<name>A0A814QTC6_9BILA</name>
<reference evidence="1" key="1">
    <citation type="submission" date="2021-02" db="EMBL/GenBank/DDBJ databases">
        <authorList>
            <person name="Nowell W R."/>
        </authorList>
    </citation>
    <scope>NUCLEOTIDE SEQUENCE</scope>
    <source>
        <strain evidence="1">Ploen Becks lab</strain>
    </source>
</reference>
<sequence length="269" mass="31943">MQSICEYCNSKKEHLYLMTLPCGYVVCYDHLKPSIQHVKDPFSSFNRSRTETKCLVCPDHYFNIEKCLEMAKNKSKFMEIGFIEHLKLVKEKIKSIENYIEDTDFFLDKYLAPVVNMIDLRREQLKKETNKKIDDAYFKTINEIDNIRSNFKQKAKSIDNKQFEELAKYEKNNGVKKTAEYFNDKLKELKSFEKDSIESLNKMIENFKTISFEYSASGLDSSKRYFRQASLDNEEYILGQKNRKIRERSVDVENHINFCFGKINYQSIN</sequence>
<evidence type="ECO:0000313" key="1">
    <source>
        <dbReference type="EMBL" id="CAF1124360.1"/>
    </source>
</evidence>
<protein>
    <submittedName>
        <fullName evidence="1">Uncharacterized protein</fullName>
    </submittedName>
</protein>
<dbReference type="AlphaFoldDB" id="A0A814QTC6"/>
<dbReference type="OrthoDB" id="10450191at2759"/>